<keyword evidence="6 10" id="KW-0378">Hydrolase</keyword>
<proteinExistence type="inferred from homology"/>
<dbReference type="NCBIfam" id="TIGR01854">
    <property type="entry name" value="lipid_A_lpxH"/>
    <property type="match status" value="1"/>
</dbReference>
<dbReference type="RefSeq" id="WP_283441191.1">
    <property type="nucleotide sequence ID" value="NZ_FXUL01000002.1"/>
</dbReference>
<keyword evidence="13" id="KW-1185">Reference proteome</keyword>
<comment type="catalytic activity">
    <reaction evidence="10">
        <text>UDP-2-N,3-O-bis[(3R)-3-hydroxytetradecanoyl]-alpha-D-glucosamine + H2O = 2-N,3-O-bis[(3R)-3-hydroxytetradecanoyl]-alpha-D-glucosaminyl 1-phosphate + UMP + 2 H(+)</text>
        <dbReference type="Rhea" id="RHEA:25213"/>
        <dbReference type="ChEBI" id="CHEBI:15377"/>
        <dbReference type="ChEBI" id="CHEBI:15378"/>
        <dbReference type="ChEBI" id="CHEBI:57865"/>
        <dbReference type="ChEBI" id="CHEBI:57957"/>
        <dbReference type="ChEBI" id="CHEBI:78847"/>
        <dbReference type="EC" id="3.6.1.54"/>
    </reaction>
</comment>
<keyword evidence="8 10" id="KW-0472">Membrane</keyword>
<feature type="binding site" evidence="10">
    <location>
        <position position="131"/>
    </location>
    <ligand>
        <name>Mn(2+)</name>
        <dbReference type="ChEBI" id="CHEBI:29035"/>
        <label>2</label>
    </ligand>
</feature>
<accession>A0ABY1PWS9</accession>
<feature type="binding site" evidence="10">
    <location>
        <position position="96"/>
    </location>
    <ligand>
        <name>Mn(2+)</name>
        <dbReference type="ChEBI" id="CHEBI:29035"/>
        <label>2</label>
    </ligand>
</feature>
<feature type="binding site" evidence="10">
    <location>
        <begin position="96"/>
        <end position="97"/>
    </location>
    <ligand>
        <name>substrate</name>
    </ligand>
</feature>
<dbReference type="Proteomes" id="UP001158049">
    <property type="component" value="Unassembled WGS sequence"/>
</dbReference>
<dbReference type="Gene3D" id="3.60.21.10">
    <property type="match status" value="1"/>
</dbReference>
<evidence type="ECO:0000256" key="7">
    <source>
        <dbReference type="ARBA" id="ARBA00023098"/>
    </source>
</evidence>
<reference evidence="12 13" key="1">
    <citation type="submission" date="2017-05" db="EMBL/GenBank/DDBJ databases">
        <authorList>
            <person name="Varghese N."/>
            <person name="Submissions S."/>
        </authorList>
    </citation>
    <scope>NUCLEOTIDE SEQUENCE [LARGE SCALE GENOMIC DNA]</scope>
    <source>
        <strain evidence="12 13">DSM 26001</strain>
    </source>
</reference>
<feature type="binding site" evidence="10">
    <location>
        <position position="57"/>
    </location>
    <ligand>
        <name>Mn(2+)</name>
        <dbReference type="ChEBI" id="CHEBI:29035"/>
        <label>2</label>
    </ligand>
</feature>
<keyword evidence="4 10" id="KW-0441">Lipid A biosynthesis</keyword>
<evidence type="ECO:0000256" key="10">
    <source>
        <dbReference type="HAMAP-Rule" id="MF_00575"/>
    </source>
</evidence>
<evidence type="ECO:0000256" key="6">
    <source>
        <dbReference type="ARBA" id="ARBA00022801"/>
    </source>
</evidence>
<dbReference type="GO" id="GO:0016787">
    <property type="term" value="F:hydrolase activity"/>
    <property type="evidence" value="ECO:0007669"/>
    <property type="project" value="UniProtKB-KW"/>
</dbReference>
<feature type="domain" description="Calcineurin-like phosphoesterase" evidence="11">
    <location>
        <begin position="20"/>
        <end position="216"/>
    </location>
</feature>
<feature type="binding site" evidence="10">
    <location>
        <position position="212"/>
    </location>
    <ligand>
        <name>Mn(2+)</name>
        <dbReference type="ChEBI" id="CHEBI:29035"/>
        <label>2</label>
    </ligand>
</feature>
<keyword evidence="5 10" id="KW-0479">Metal-binding</keyword>
<comment type="pathway">
    <text evidence="10">Glycolipid biosynthesis; lipid IV(A) biosynthesis; lipid IV(A) from (3R)-3-hydroxytetradecanoyl-[acyl-carrier-protein] and UDP-N-acetyl-alpha-D-glucosamine: step 4/6.</text>
</comment>
<evidence type="ECO:0000256" key="1">
    <source>
        <dbReference type="ARBA" id="ARBA00022475"/>
    </source>
</evidence>
<organism evidence="12 13">
    <name type="scientific">Noviherbaspirillum suwonense</name>
    <dbReference type="NCBI Taxonomy" id="1224511"/>
    <lineage>
        <taxon>Bacteria</taxon>
        <taxon>Pseudomonadati</taxon>
        <taxon>Pseudomonadota</taxon>
        <taxon>Betaproteobacteria</taxon>
        <taxon>Burkholderiales</taxon>
        <taxon>Oxalobacteraceae</taxon>
        <taxon>Noviherbaspirillum</taxon>
    </lineage>
</organism>
<dbReference type="CDD" id="cd07398">
    <property type="entry name" value="MPP_YbbF-LpxH"/>
    <property type="match status" value="1"/>
</dbReference>
<comment type="similarity">
    <text evidence="10">Belongs to the LpxH family.</text>
</comment>
<name>A0ABY1PWS9_9BURK</name>
<keyword evidence="7 10" id="KW-0443">Lipid metabolism</keyword>
<keyword evidence="9 10" id="KW-0464">Manganese</keyword>
<dbReference type="NCBIfam" id="NF003743">
    <property type="entry name" value="PRK05340.1"/>
    <property type="match status" value="1"/>
</dbReference>
<keyword evidence="2 10" id="KW-0444">Lipid biosynthesis</keyword>
<feature type="binding site" evidence="10">
    <location>
        <position position="24"/>
    </location>
    <ligand>
        <name>Mn(2+)</name>
        <dbReference type="ChEBI" id="CHEBI:29035"/>
        <label>1</label>
    </ligand>
</feature>
<evidence type="ECO:0000256" key="4">
    <source>
        <dbReference type="ARBA" id="ARBA00022556"/>
    </source>
</evidence>
<protein>
    <recommendedName>
        <fullName evidence="10">UDP-2,3-diacylglucosamine hydrolase</fullName>
        <ecNumber evidence="10">3.6.1.54</ecNumber>
    </recommendedName>
    <alternativeName>
        <fullName evidence="10">UDP-2,3-diacylglucosamine diphosphatase</fullName>
    </alternativeName>
</protein>
<evidence type="ECO:0000256" key="3">
    <source>
        <dbReference type="ARBA" id="ARBA00022519"/>
    </source>
</evidence>
<dbReference type="InterPro" id="IPR004843">
    <property type="entry name" value="Calcineurin-like_PHP"/>
</dbReference>
<dbReference type="EMBL" id="FXUL01000002">
    <property type="protein sequence ID" value="SMP50128.1"/>
    <property type="molecule type" value="Genomic_DNA"/>
</dbReference>
<dbReference type="Pfam" id="PF00149">
    <property type="entry name" value="Metallophos"/>
    <property type="match status" value="1"/>
</dbReference>
<evidence type="ECO:0000313" key="13">
    <source>
        <dbReference type="Proteomes" id="UP001158049"/>
    </source>
</evidence>
<evidence type="ECO:0000256" key="9">
    <source>
        <dbReference type="ARBA" id="ARBA00023211"/>
    </source>
</evidence>
<feature type="binding site" evidence="10">
    <location>
        <position position="57"/>
    </location>
    <ligand>
        <name>Mn(2+)</name>
        <dbReference type="ChEBI" id="CHEBI:29035"/>
        <label>1</label>
    </ligand>
</feature>
<comment type="cofactor">
    <cofactor evidence="10">
        <name>Mn(2+)</name>
        <dbReference type="ChEBI" id="CHEBI:29035"/>
    </cofactor>
    <text evidence="10">Binds 2 Mn(2+) ions per subunit in a binuclear metal center.</text>
</comment>
<comment type="function">
    <text evidence="10">Hydrolyzes the pyrophosphate bond of UDP-2,3-diacylglucosamine to yield 2,3-diacylglucosamine 1-phosphate (lipid X) and UMP by catalyzing the attack of water at the alpha-P atom. Involved in the biosynthesis of lipid A, a phosphorylated glycolipid that anchors the lipopolysaccharide to the outer membrane of the cell.</text>
</comment>
<sequence length="269" mass="29073">MNPPDAIASASAARPETVALFVSDLHLQENSPATTALFLAFLAQHAVQARQLYLLGDLFEYWAGDDDIDTPYVRTIVDALHATSSAGVQLFWMAGNRDFLVGEGFARAAGMVRLSDPHVARIANIPMVLAHGDAQCTDDHDYQAFRRQVRDPQWQKAFLAQPLAERKAIIDGMRAGSRDAQRTKTMDIMDVNPDAIAAVFAGSGASVLIHGHTHRPAIHRHGPLLRYVLPDWDGDAVPPRGGWLAVDAGGAIHRHDAAGALLPETAAGR</sequence>
<feature type="binding site" evidence="10">
    <location>
        <position position="177"/>
    </location>
    <ligand>
        <name>substrate</name>
    </ligand>
</feature>
<dbReference type="HAMAP" id="MF_00575">
    <property type="entry name" value="LpxH"/>
    <property type="match status" value="1"/>
</dbReference>
<feature type="binding site" evidence="10">
    <location>
        <position position="212"/>
    </location>
    <ligand>
        <name>substrate</name>
    </ligand>
</feature>
<evidence type="ECO:0000313" key="12">
    <source>
        <dbReference type="EMBL" id="SMP50128.1"/>
    </source>
</evidence>
<feature type="binding site" evidence="10">
    <location>
        <position position="181"/>
    </location>
    <ligand>
        <name>substrate</name>
    </ligand>
</feature>
<dbReference type="InterPro" id="IPR029052">
    <property type="entry name" value="Metallo-depent_PP-like"/>
</dbReference>
<comment type="subcellular location">
    <subcellularLocation>
        <location evidence="10">Cell inner membrane</location>
        <topology evidence="10">Peripheral membrane protein</topology>
        <orientation evidence="10">Cytoplasmic side</orientation>
    </subcellularLocation>
</comment>
<evidence type="ECO:0000259" key="11">
    <source>
        <dbReference type="Pfam" id="PF00149"/>
    </source>
</evidence>
<evidence type="ECO:0000256" key="2">
    <source>
        <dbReference type="ARBA" id="ARBA00022516"/>
    </source>
</evidence>
<keyword evidence="3 10" id="KW-0997">Cell inner membrane</keyword>
<feature type="binding site" evidence="10">
    <location>
        <position position="184"/>
    </location>
    <ligand>
        <name>substrate</name>
    </ligand>
</feature>
<feature type="binding site" evidence="10">
    <location>
        <position position="214"/>
    </location>
    <ligand>
        <name>Mn(2+)</name>
        <dbReference type="ChEBI" id="CHEBI:29035"/>
        <label>1</label>
    </ligand>
</feature>
<dbReference type="PANTHER" id="PTHR34990:SF1">
    <property type="entry name" value="UDP-2,3-DIACYLGLUCOSAMINE HYDROLASE"/>
    <property type="match status" value="1"/>
</dbReference>
<dbReference type="InterPro" id="IPR043461">
    <property type="entry name" value="LpxH-like"/>
</dbReference>
<evidence type="ECO:0000256" key="8">
    <source>
        <dbReference type="ARBA" id="ARBA00023136"/>
    </source>
</evidence>
<feature type="binding site" evidence="10">
    <location>
        <position position="26"/>
    </location>
    <ligand>
        <name>Mn(2+)</name>
        <dbReference type="ChEBI" id="CHEBI:29035"/>
        <label>1</label>
    </ligand>
</feature>
<dbReference type="EC" id="3.6.1.54" evidence="10"/>
<keyword evidence="1 10" id="KW-1003">Cell membrane</keyword>
<comment type="caution">
    <text evidence="12">The sequence shown here is derived from an EMBL/GenBank/DDBJ whole genome shotgun (WGS) entry which is preliminary data.</text>
</comment>
<dbReference type="PANTHER" id="PTHR34990">
    <property type="entry name" value="UDP-2,3-DIACYLGLUCOSAMINE HYDROLASE-RELATED"/>
    <property type="match status" value="1"/>
</dbReference>
<dbReference type="SUPFAM" id="SSF56300">
    <property type="entry name" value="Metallo-dependent phosphatases"/>
    <property type="match status" value="1"/>
</dbReference>
<feature type="binding site" evidence="10">
    <location>
        <position position="139"/>
    </location>
    <ligand>
        <name>substrate</name>
    </ligand>
</feature>
<dbReference type="InterPro" id="IPR010138">
    <property type="entry name" value="UDP-diacylglucosamine_Hdrlase"/>
</dbReference>
<evidence type="ECO:0000256" key="5">
    <source>
        <dbReference type="ARBA" id="ARBA00022723"/>
    </source>
</evidence>
<gene>
    <name evidence="10" type="primary">lpxH</name>
    <name evidence="12" type="ORF">SAMN06295970_102400</name>
</gene>